<proteinExistence type="inferred from homology"/>
<evidence type="ECO:0000256" key="6">
    <source>
        <dbReference type="ARBA" id="ARBA00015130"/>
    </source>
</evidence>
<accession>D0WJD9</accession>
<keyword evidence="11 15" id="KW-0456">Lyase</keyword>
<dbReference type="InterPro" id="IPR011249">
    <property type="entry name" value="Metalloenz_LuxS/M16"/>
</dbReference>
<keyword evidence="9" id="KW-0071">Autoinducer synthesis</keyword>
<dbReference type="Proteomes" id="UP000006001">
    <property type="component" value="Unassembled WGS sequence"/>
</dbReference>
<dbReference type="eggNOG" id="COG1854">
    <property type="taxonomic scope" value="Bacteria"/>
</dbReference>
<dbReference type="EC" id="4.4.1.21" evidence="5"/>
<evidence type="ECO:0000256" key="4">
    <source>
        <dbReference type="ARBA" id="ARBA00011738"/>
    </source>
</evidence>
<evidence type="ECO:0000313" key="15">
    <source>
        <dbReference type="EMBL" id="EEZ60487.1"/>
    </source>
</evidence>
<gene>
    <name evidence="15" type="primary">luxS</name>
    <name evidence="15" type="ORF">HMPREF0762_01966</name>
</gene>
<evidence type="ECO:0000256" key="9">
    <source>
        <dbReference type="ARBA" id="ARBA00022929"/>
    </source>
</evidence>
<dbReference type="NCBIfam" id="NF002604">
    <property type="entry name" value="PRK02260.1-4"/>
    <property type="match status" value="1"/>
</dbReference>
<evidence type="ECO:0000256" key="13">
    <source>
        <dbReference type="ARBA" id="ARBA00030600"/>
    </source>
</evidence>
<keyword evidence="7" id="KW-0673">Quorum sensing</keyword>
<evidence type="ECO:0000256" key="14">
    <source>
        <dbReference type="ARBA" id="ARBA00031777"/>
    </source>
</evidence>
<comment type="subunit">
    <text evidence="4">Homodimer.</text>
</comment>
<evidence type="ECO:0000256" key="1">
    <source>
        <dbReference type="ARBA" id="ARBA00000297"/>
    </source>
</evidence>
<dbReference type="RefSeq" id="WP_006363253.1">
    <property type="nucleotide sequence ID" value="NZ_GG700631.1"/>
</dbReference>
<keyword evidence="8" id="KW-0479">Metal-binding</keyword>
<evidence type="ECO:0000256" key="2">
    <source>
        <dbReference type="ARBA" id="ARBA00001962"/>
    </source>
</evidence>
<keyword evidence="10" id="KW-0408">Iron</keyword>
<dbReference type="InterPro" id="IPR003815">
    <property type="entry name" value="S-ribosylhomocysteinase"/>
</dbReference>
<evidence type="ECO:0000256" key="3">
    <source>
        <dbReference type="ARBA" id="ARBA00007311"/>
    </source>
</evidence>
<name>D0WJD9_SLAES</name>
<dbReference type="GeneID" id="85008002"/>
<evidence type="ECO:0000313" key="16">
    <source>
        <dbReference type="Proteomes" id="UP000006001"/>
    </source>
</evidence>
<dbReference type="GO" id="GO:0005506">
    <property type="term" value="F:iron ion binding"/>
    <property type="evidence" value="ECO:0007669"/>
    <property type="project" value="InterPro"/>
</dbReference>
<dbReference type="Pfam" id="PF02664">
    <property type="entry name" value="LuxS"/>
    <property type="match status" value="1"/>
</dbReference>
<comment type="catalytic activity">
    <reaction evidence="1">
        <text>S-(5-deoxy-D-ribos-5-yl)-L-homocysteine = (S)-4,5-dihydroxypentane-2,3-dione + L-homocysteine</text>
        <dbReference type="Rhea" id="RHEA:17753"/>
        <dbReference type="ChEBI" id="CHEBI:29484"/>
        <dbReference type="ChEBI" id="CHEBI:58195"/>
        <dbReference type="ChEBI" id="CHEBI:58199"/>
        <dbReference type="EC" id="4.4.1.21"/>
    </reaction>
</comment>
<comment type="function">
    <text evidence="12">Involved in the synthesis of autoinducer 2 (AI-2) which is secreted by bacteria and is used to communicate both the cell density and the metabolic potential of the environment. The regulation of gene expression in response to changes in cell density is called quorum sensing. Catalyzes the transformation of S-ribosylhomocysteine (RHC) to homocysteine (HC) and 4,5-dihydroxy-2,3-pentadione (DPD).</text>
</comment>
<dbReference type="STRING" id="649764.HMPREF0762_01966"/>
<dbReference type="GO" id="GO:0009372">
    <property type="term" value="P:quorum sensing"/>
    <property type="evidence" value="ECO:0007669"/>
    <property type="project" value="UniProtKB-KW"/>
</dbReference>
<reference evidence="15" key="1">
    <citation type="submission" date="2009-10" db="EMBL/GenBank/DDBJ databases">
        <authorList>
            <person name="Weinstock G."/>
            <person name="Sodergren E."/>
            <person name="Clifton S."/>
            <person name="Fulton L."/>
            <person name="Fulton B."/>
            <person name="Courtney L."/>
            <person name="Fronick C."/>
            <person name="Harrison M."/>
            <person name="Strong C."/>
            <person name="Farmer C."/>
            <person name="Delahaunty K."/>
            <person name="Markovic C."/>
            <person name="Hall O."/>
            <person name="Minx P."/>
            <person name="Tomlinson C."/>
            <person name="Mitreva M."/>
            <person name="Nelson J."/>
            <person name="Hou S."/>
            <person name="Wollam A."/>
            <person name="Pepin K.H."/>
            <person name="Johnson M."/>
            <person name="Bhonagiri V."/>
            <person name="Nash W.E."/>
            <person name="Warren W."/>
            <person name="Chinwalla A."/>
            <person name="Mardis E.R."/>
            <person name="Wilson R.K."/>
        </authorList>
    </citation>
    <scope>NUCLEOTIDE SEQUENCE [LARGE SCALE GENOMIC DNA]</scope>
    <source>
        <strain evidence="15">ATCC 700122</strain>
    </source>
</reference>
<evidence type="ECO:0000256" key="5">
    <source>
        <dbReference type="ARBA" id="ARBA00012240"/>
    </source>
</evidence>
<protein>
    <recommendedName>
        <fullName evidence="6">S-ribosylhomocysteine lyase</fullName>
        <ecNumber evidence="5">4.4.1.21</ecNumber>
    </recommendedName>
    <alternativeName>
        <fullName evidence="13">AI-2 synthesis protein</fullName>
    </alternativeName>
    <alternativeName>
        <fullName evidence="14">Autoinducer-2 production protein LuxS</fullName>
    </alternativeName>
</protein>
<dbReference type="Gene3D" id="3.30.1360.80">
    <property type="entry name" value="S-ribosylhomocysteinase (LuxS)"/>
    <property type="match status" value="1"/>
</dbReference>
<comment type="cofactor">
    <cofactor evidence="2">
        <name>Fe cation</name>
        <dbReference type="ChEBI" id="CHEBI:24875"/>
    </cofactor>
</comment>
<dbReference type="OrthoDB" id="9788129at2"/>
<dbReference type="HOGENOM" id="CLU_107531_1_0_11"/>
<evidence type="ECO:0000256" key="10">
    <source>
        <dbReference type="ARBA" id="ARBA00023004"/>
    </source>
</evidence>
<dbReference type="PANTHER" id="PTHR35799">
    <property type="entry name" value="S-RIBOSYLHOMOCYSTEINE LYASE"/>
    <property type="match status" value="1"/>
</dbReference>
<dbReference type="SUPFAM" id="SSF63411">
    <property type="entry name" value="LuxS/MPP-like metallohydrolase"/>
    <property type="match status" value="1"/>
</dbReference>
<dbReference type="PRINTS" id="PR01487">
    <property type="entry name" value="LUXSPROTEIN"/>
</dbReference>
<comment type="similarity">
    <text evidence="3">Belongs to the LuxS family.</text>
</comment>
<dbReference type="AlphaFoldDB" id="D0WJD9"/>
<organism evidence="15 16">
    <name type="scientific">Slackia exigua (strain ATCC 700122 / DSM 15923 / CIP 105133 / JCM 11022 / KCTC 5966 / S-7)</name>
    <dbReference type="NCBI Taxonomy" id="649764"/>
    <lineage>
        <taxon>Bacteria</taxon>
        <taxon>Bacillati</taxon>
        <taxon>Actinomycetota</taxon>
        <taxon>Coriobacteriia</taxon>
        <taxon>Eggerthellales</taxon>
        <taxon>Eggerthellaceae</taxon>
        <taxon>Slackia</taxon>
    </lineage>
</organism>
<evidence type="ECO:0000256" key="7">
    <source>
        <dbReference type="ARBA" id="ARBA00022654"/>
    </source>
</evidence>
<sequence>MELKKIASFQVDHTTLERGMYTSRVDGDVVTYDIRFKRPNKGDYFTTGAAHTLEHLFATFARSGEDSDRVIYVGPMGCRTGFYLLCRDMKPARAIALTQEALAFIADYDGPIPGATEVECGNYLDQDLPGARVEAAEMACVLDGWTPEKLAY</sequence>
<keyword evidence="16" id="KW-1185">Reference proteome</keyword>
<dbReference type="EMBL" id="ACUX02000019">
    <property type="protein sequence ID" value="EEZ60487.1"/>
    <property type="molecule type" value="Genomic_DNA"/>
</dbReference>
<dbReference type="GO" id="GO:0043768">
    <property type="term" value="F:S-ribosylhomocysteine lyase activity"/>
    <property type="evidence" value="ECO:0007669"/>
    <property type="project" value="UniProtKB-EC"/>
</dbReference>
<dbReference type="InterPro" id="IPR037005">
    <property type="entry name" value="LuxS_sf"/>
</dbReference>
<dbReference type="PANTHER" id="PTHR35799:SF1">
    <property type="entry name" value="S-RIBOSYLHOMOCYSTEINE LYASE"/>
    <property type="match status" value="1"/>
</dbReference>
<evidence type="ECO:0000256" key="11">
    <source>
        <dbReference type="ARBA" id="ARBA00023239"/>
    </source>
</evidence>
<evidence type="ECO:0000256" key="8">
    <source>
        <dbReference type="ARBA" id="ARBA00022723"/>
    </source>
</evidence>
<comment type="caution">
    <text evidence="15">The sequence shown here is derived from an EMBL/GenBank/DDBJ whole genome shotgun (WGS) entry which is preliminary data.</text>
</comment>
<evidence type="ECO:0000256" key="12">
    <source>
        <dbReference type="ARBA" id="ARBA00024654"/>
    </source>
</evidence>